<gene>
    <name evidence="1" type="ORF">CVT24_000426</name>
</gene>
<sequence length="76" mass="8068">MIKTMADVVEKRDVIRQMPVPGSAAVVRQDLKDMKSGAQGFQQAMLAGAQDDILPASKAIIDSTNEAFDSAIAAFS</sequence>
<dbReference type="InParanoid" id="A0A409WP60"/>
<name>A0A409WP60_9AGAR</name>
<reference evidence="1 2" key="1">
    <citation type="journal article" date="2018" name="Evol. Lett.">
        <title>Horizontal gene cluster transfer increased hallucinogenic mushroom diversity.</title>
        <authorList>
            <person name="Reynolds H.T."/>
            <person name="Vijayakumar V."/>
            <person name="Gluck-Thaler E."/>
            <person name="Korotkin H.B."/>
            <person name="Matheny P.B."/>
            <person name="Slot J.C."/>
        </authorList>
    </citation>
    <scope>NUCLEOTIDE SEQUENCE [LARGE SCALE GENOMIC DNA]</scope>
    <source>
        <strain evidence="1 2">2629</strain>
    </source>
</reference>
<evidence type="ECO:0000313" key="2">
    <source>
        <dbReference type="Proteomes" id="UP000284842"/>
    </source>
</evidence>
<evidence type="ECO:0000313" key="1">
    <source>
        <dbReference type="EMBL" id="PPQ80282.1"/>
    </source>
</evidence>
<dbReference type="EMBL" id="NHTK01005371">
    <property type="protein sequence ID" value="PPQ80282.1"/>
    <property type="molecule type" value="Genomic_DNA"/>
</dbReference>
<accession>A0A409WP60</accession>
<organism evidence="1 2">
    <name type="scientific">Panaeolus cyanescens</name>
    <dbReference type="NCBI Taxonomy" id="181874"/>
    <lineage>
        <taxon>Eukaryota</taxon>
        <taxon>Fungi</taxon>
        <taxon>Dikarya</taxon>
        <taxon>Basidiomycota</taxon>
        <taxon>Agaricomycotina</taxon>
        <taxon>Agaricomycetes</taxon>
        <taxon>Agaricomycetidae</taxon>
        <taxon>Agaricales</taxon>
        <taxon>Agaricineae</taxon>
        <taxon>Galeropsidaceae</taxon>
        <taxon>Panaeolus</taxon>
    </lineage>
</organism>
<dbReference type="Proteomes" id="UP000284842">
    <property type="component" value="Unassembled WGS sequence"/>
</dbReference>
<comment type="caution">
    <text evidence="1">The sequence shown here is derived from an EMBL/GenBank/DDBJ whole genome shotgun (WGS) entry which is preliminary data.</text>
</comment>
<keyword evidence="2" id="KW-1185">Reference proteome</keyword>
<dbReference type="AlphaFoldDB" id="A0A409WP60"/>
<dbReference type="Gene3D" id="1.20.1280.140">
    <property type="match status" value="1"/>
</dbReference>
<dbReference type="OrthoDB" id="10538284at2759"/>
<protein>
    <submittedName>
        <fullName evidence="1">Uncharacterized protein</fullName>
    </submittedName>
</protein>
<proteinExistence type="predicted"/>